<proteinExistence type="predicted"/>
<dbReference type="OrthoDB" id="9791543at2"/>
<reference evidence="1 2" key="1">
    <citation type="submission" date="2019-11" db="EMBL/GenBank/DDBJ databases">
        <title>Pedobacter petrophilus genome.</title>
        <authorList>
            <person name="Feldbauer M.J."/>
            <person name="Newman J.D."/>
        </authorList>
    </citation>
    <scope>NUCLEOTIDE SEQUENCE [LARGE SCALE GENOMIC DNA]</scope>
    <source>
        <strain evidence="1 2">LMG 29686</strain>
    </source>
</reference>
<name>A0A7K0G4Q5_9SPHI</name>
<dbReference type="Proteomes" id="UP000487757">
    <property type="component" value="Unassembled WGS sequence"/>
</dbReference>
<keyword evidence="2" id="KW-1185">Reference proteome</keyword>
<dbReference type="SUPFAM" id="SSF52540">
    <property type="entry name" value="P-loop containing nucleoside triphosphate hydrolases"/>
    <property type="match status" value="1"/>
</dbReference>
<dbReference type="AlphaFoldDB" id="A0A7K0G4Q5"/>
<dbReference type="Gene3D" id="3.40.50.300">
    <property type="entry name" value="P-loop containing nucleotide triphosphate hydrolases"/>
    <property type="match status" value="1"/>
</dbReference>
<protein>
    <recommendedName>
        <fullName evidence="3">AAA family ATPase</fullName>
    </recommendedName>
</protein>
<evidence type="ECO:0000313" key="2">
    <source>
        <dbReference type="Proteomes" id="UP000487757"/>
    </source>
</evidence>
<dbReference type="EMBL" id="WKKH01000075">
    <property type="protein sequence ID" value="MRX78793.1"/>
    <property type="molecule type" value="Genomic_DNA"/>
</dbReference>
<comment type="caution">
    <text evidence="1">The sequence shown here is derived from an EMBL/GenBank/DDBJ whole genome shotgun (WGS) entry which is preliminary data.</text>
</comment>
<dbReference type="RefSeq" id="WP_154283192.1">
    <property type="nucleotide sequence ID" value="NZ_JBHUJQ010000001.1"/>
</dbReference>
<evidence type="ECO:0008006" key="3">
    <source>
        <dbReference type="Google" id="ProtNLM"/>
    </source>
</evidence>
<organism evidence="1 2">
    <name type="scientific">Pedobacter petrophilus</name>
    <dbReference type="NCBI Taxonomy" id="1908241"/>
    <lineage>
        <taxon>Bacteria</taxon>
        <taxon>Pseudomonadati</taxon>
        <taxon>Bacteroidota</taxon>
        <taxon>Sphingobacteriia</taxon>
        <taxon>Sphingobacteriales</taxon>
        <taxon>Sphingobacteriaceae</taxon>
        <taxon>Pedobacter</taxon>
    </lineage>
</organism>
<sequence>MAEIIVIAGPPGIGKTSASESILVNGELYLNQDYFYLKYREQNNSDPDKAGSDKFKKEIFEVLDTNKNFGYETNLGFNWQYEDLKQLITYKPKNSIQLHLFFTEDVNLCWSRADQRFNAGGHFISDKTIFQMYHNTFTLLKSNLELFDRLYLYDVKPIGGPDLILSVEHTGRFLFKEKQMPNWAIKNILPFLEERLSKLQEDITSKSNQEPSSKRRRR</sequence>
<dbReference type="InterPro" id="IPR027417">
    <property type="entry name" value="P-loop_NTPase"/>
</dbReference>
<evidence type="ECO:0000313" key="1">
    <source>
        <dbReference type="EMBL" id="MRX78793.1"/>
    </source>
</evidence>
<gene>
    <name evidence="1" type="ORF">GJU39_22205</name>
</gene>
<dbReference type="PANTHER" id="PTHR39206">
    <property type="entry name" value="SLL8004 PROTEIN"/>
    <property type="match status" value="1"/>
</dbReference>
<dbReference type="PANTHER" id="PTHR39206:SF1">
    <property type="entry name" value="SLL8004 PROTEIN"/>
    <property type="match status" value="1"/>
</dbReference>
<accession>A0A7K0G4Q5</accession>